<dbReference type="PANTHER" id="PTHR30446">
    <property type="entry name" value="RECOMBINATION PROTEIN RECR"/>
    <property type="match status" value="1"/>
</dbReference>
<dbReference type="GO" id="GO:0006281">
    <property type="term" value="P:DNA repair"/>
    <property type="evidence" value="ECO:0007669"/>
    <property type="project" value="UniProtKB-UniRule"/>
</dbReference>
<dbReference type="RefSeq" id="WP_046096694.1">
    <property type="nucleotide sequence ID" value="NZ_JZXN01000002.1"/>
</dbReference>
<dbReference type="Proteomes" id="UP000033750">
    <property type="component" value="Unassembled WGS sequence"/>
</dbReference>
<dbReference type="HAMAP" id="MF_00017">
    <property type="entry name" value="RecR"/>
    <property type="match status" value="1"/>
</dbReference>
<reference evidence="9 10" key="1">
    <citation type="submission" date="2015-03" db="EMBL/GenBank/DDBJ databases">
        <title>Genome sequence of Mycoplasma meleagridis strain ATCC 25294.</title>
        <authorList>
            <person name="Yacoub E."/>
            <person name="Blanchard A."/>
            <person name="Sirand-Pugnet P."/>
            <person name="Mardassi B.B.A."/>
        </authorList>
    </citation>
    <scope>NUCLEOTIDE SEQUENCE [LARGE SCALE GENOMIC DNA]</scope>
    <source>
        <strain evidence="9 10">ATCC 25294</strain>
    </source>
</reference>
<dbReference type="PATRIC" id="fig|1264554.4.peg.20"/>
<keyword evidence="5 7" id="KW-0233">DNA recombination</keyword>
<dbReference type="Pfam" id="PF21175">
    <property type="entry name" value="RecR_C"/>
    <property type="match status" value="1"/>
</dbReference>
<evidence type="ECO:0000256" key="4">
    <source>
        <dbReference type="ARBA" id="ARBA00022833"/>
    </source>
</evidence>
<evidence type="ECO:0000256" key="6">
    <source>
        <dbReference type="ARBA" id="ARBA00023204"/>
    </source>
</evidence>
<dbReference type="Pfam" id="PF13662">
    <property type="entry name" value="Toprim_4"/>
    <property type="match status" value="1"/>
</dbReference>
<evidence type="ECO:0000256" key="1">
    <source>
        <dbReference type="ARBA" id="ARBA00022723"/>
    </source>
</evidence>
<keyword evidence="6 7" id="KW-0234">DNA repair</keyword>
<feature type="domain" description="Toprim" evidence="8">
    <location>
        <begin position="78"/>
        <end position="173"/>
    </location>
</feature>
<comment type="similarity">
    <text evidence="7">Belongs to the RecR family.</text>
</comment>
<dbReference type="Gene3D" id="1.10.8.420">
    <property type="entry name" value="RecR Domain 1"/>
    <property type="match status" value="1"/>
</dbReference>
<dbReference type="EMBL" id="JZXN01000002">
    <property type="protein sequence ID" value="KKB27086.1"/>
    <property type="molecule type" value="Genomic_DNA"/>
</dbReference>
<keyword evidence="3 7" id="KW-0863">Zinc-finger</keyword>
<dbReference type="OrthoDB" id="9802672at2"/>
<comment type="function">
    <text evidence="7">May play a role in DNA repair. It seems to be involved in an RecBC-independent recombinational process of DNA repair. It may act with RecF and RecO.</text>
</comment>
<evidence type="ECO:0000259" key="8">
    <source>
        <dbReference type="PROSITE" id="PS50880"/>
    </source>
</evidence>
<comment type="caution">
    <text evidence="9">The sequence shown here is derived from an EMBL/GenBank/DDBJ whole genome shotgun (WGS) entry which is preliminary data.</text>
</comment>
<dbReference type="PANTHER" id="PTHR30446:SF0">
    <property type="entry name" value="RECOMBINATION PROTEIN RECR"/>
    <property type="match status" value="1"/>
</dbReference>
<evidence type="ECO:0000313" key="10">
    <source>
        <dbReference type="Proteomes" id="UP000033750"/>
    </source>
</evidence>
<evidence type="ECO:0000256" key="7">
    <source>
        <dbReference type="HAMAP-Rule" id="MF_00017"/>
    </source>
</evidence>
<evidence type="ECO:0000256" key="2">
    <source>
        <dbReference type="ARBA" id="ARBA00022763"/>
    </source>
</evidence>
<protein>
    <recommendedName>
        <fullName evidence="7">Recombination protein RecR</fullName>
    </recommendedName>
</protein>
<dbReference type="PROSITE" id="PS50880">
    <property type="entry name" value="TOPRIM"/>
    <property type="match status" value="1"/>
</dbReference>
<name>A0A0F5H1A3_9BACT</name>
<keyword evidence="4 7" id="KW-0862">Zinc</keyword>
<dbReference type="SUPFAM" id="SSF111304">
    <property type="entry name" value="Recombination protein RecR"/>
    <property type="match status" value="1"/>
</dbReference>
<dbReference type="AlphaFoldDB" id="A0A0F5H1A3"/>
<evidence type="ECO:0000256" key="5">
    <source>
        <dbReference type="ARBA" id="ARBA00023172"/>
    </source>
</evidence>
<dbReference type="InterPro" id="IPR000093">
    <property type="entry name" value="DNA_Rcmb_RecR"/>
</dbReference>
<gene>
    <name evidence="7 9" type="primary">recR</name>
    <name evidence="9" type="ORF">MMELEA_02520</name>
</gene>
<accession>A0A0F5H1A3</accession>
<keyword evidence="10" id="KW-1185">Reference proteome</keyword>
<keyword evidence="1 7" id="KW-0479">Metal-binding</keyword>
<dbReference type="GO" id="GO:0008270">
    <property type="term" value="F:zinc ion binding"/>
    <property type="evidence" value="ECO:0007669"/>
    <property type="project" value="UniProtKB-KW"/>
</dbReference>
<dbReference type="GO" id="GO:0006310">
    <property type="term" value="P:DNA recombination"/>
    <property type="evidence" value="ECO:0007669"/>
    <property type="project" value="UniProtKB-UniRule"/>
</dbReference>
<feature type="zinc finger region" description="C4-type" evidence="7">
    <location>
        <begin position="56"/>
        <end position="71"/>
    </location>
</feature>
<organism evidence="9 10">
    <name type="scientific">Mycoplasmopsis meleagridis ATCC 25294</name>
    <dbReference type="NCBI Taxonomy" id="1264554"/>
    <lineage>
        <taxon>Bacteria</taxon>
        <taxon>Bacillati</taxon>
        <taxon>Mycoplasmatota</taxon>
        <taxon>Mycoplasmoidales</taxon>
        <taxon>Metamycoplasmataceae</taxon>
        <taxon>Mycoplasmopsis</taxon>
    </lineage>
</organism>
<dbReference type="STRING" id="29561.MM26B8_03190"/>
<evidence type="ECO:0000256" key="3">
    <source>
        <dbReference type="ARBA" id="ARBA00022771"/>
    </source>
</evidence>
<dbReference type="InterPro" id="IPR006171">
    <property type="entry name" value="TOPRIM_dom"/>
</dbReference>
<keyword evidence="2 7" id="KW-0227">DNA damage</keyword>
<dbReference type="InterPro" id="IPR023627">
    <property type="entry name" value="Rcmb_RecR"/>
</dbReference>
<dbReference type="Gene3D" id="3.40.1360.10">
    <property type="match status" value="1"/>
</dbReference>
<evidence type="ECO:0000313" key="9">
    <source>
        <dbReference type="EMBL" id="KKB27086.1"/>
    </source>
</evidence>
<sequence length="196" mass="22947">MKIKTIEELNEKLAYFPGISKKQAEKMSNFLLTQEEKYIDELIDKLINFKKKINFCPQCNLLRENDFCSNCNEEKENNSLIIVENVAVSNRLSNFNVFQGYFYVLPYIIEPKSDLLDDKYEYNELFEYIGKHNFEEIIIMLSPSLNGELTTNYLLEKLKESKIKCTRAAIGMPMNSSIDYLDAFTLKQSLENRNSK</sequence>
<dbReference type="GO" id="GO:0003677">
    <property type="term" value="F:DNA binding"/>
    <property type="evidence" value="ECO:0007669"/>
    <property type="project" value="UniProtKB-UniRule"/>
</dbReference>
<proteinExistence type="inferred from homology"/>